<evidence type="ECO:0000256" key="1">
    <source>
        <dbReference type="SAM" id="MobiDB-lite"/>
    </source>
</evidence>
<name>A0A368KNF8_9BACT</name>
<dbReference type="Proteomes" id="UP000253562">
    <property type="component" value="Unassembled WGS sequence"/>
</dbReference>
<keyword evidence="2" id="KW-1133">Transmembrane helix</keyword>
<dbReference type="AlphaFoldDB" id="A0A368KNF8"/>
<reference evidence="3 4" key="1">
    <citation type="submission" date="2018-07" db="EMBL/GenBank/DDBJ databases">
        <title>Comparative genomes isolates from brazilian mangrove.</title>
        <authorList>
            <person name="De Araujo J.E."/>
            <person name="Taketani R.G."/>
            <person name="Silva M.C.P."/>
            <person name="Lourenco M.V."/>
            <person name="Oliveira V.M."/>
            <person name="Andreote F.D."/>
        </authorList>
    </citation>
    <scope>NUCLEOTIDE SEQUENCE [LARGE SCALE GENOMIC DNA]</scope>
    <source>
        <strain evidence="3 4">HEX PRIS-MGV</strain>
    </source>
</reference>
<dbReference type="EMBL" id="QPEX01000045">
    <property type="protein sequence ID" value="RCS41483.1"/>
    <property type="molecule type" value="Genomic_DNA"/>
</dbReference>
<proteinExistence type="predicted"/>
<evidence type="ECO:0000313" key="4">
    <source>
        <dbReference type="Proteomes" id="UP000253562"/>
    </source>
</evidence>
<keyword evidence="2" id="KW-0812">Transmembrane</keyword>
<sequence>MSEAEPNPFASPALETPQVEPSPVPLRDPSRDVAATDLAVVQEVSPPWNGRVLTPWHFLWAHLSRYWIYLLPTAFIFYVGNPILSTWRVSIFMSVALLVLLLMWGLFMFSSNMMVPFWFEDRYLASKLQREVRSRPESYTPAPNSTHCLFVACVPPENWQRARHQLSADVAMMRIDPYTATIYLEGDQFRYRIPVASLTYCSVEHFSQRWTEIWLLRLNFQATTGPQELFLRVSDAEAFNNPTNSGRQRNAEKYWTRIILLQQQHAAKPTSPVPGGPS</sequence>
<evidence type="ECO:0000313" key="3">
    <source>
        <dbReference type="EMBL" id="RCS41483.1"/>
    </source>
</evidence>
<feature type="region of interest" description="Disordered" evidence="1">
    <location>
        <begin position="1"/>
        <end position="26"/>
    </location>
</feature>
<feature type="transmembrane region" description="Helical" evidence="2">
    <location>
        <begin position="90"/>
        <end position="109"/>
    </location>
</feature>
<feature type="transmembrane region" description="Helical" evidence="2">
    <location>
        <begin position="66"/>
        <end position="84"/>
    </location>
</feature>
<evidence type="ECO:0000256" key="2">
    <source>
        <dbReference type="SAM" id="Phobius"/>
    </source>
</evidence>
<comment type="caution">
    <text evidence="3">The sequence shown here is derived from an EMBL/GenBank/DDBJ whole genome shotgun (WGS) entry which is preliminary data.</text>
</comment>
<dbReference type="RefSeq" id="WP_114372739.1">
    <property type="nucleotide sequence ID" value="NZ_QPEX01000045.1"/>
</dbReference>
<organism evidence="3 4">
    <name type="scientific">Bremerella cremea</name>
    <dbReference type="NCBI Taxonomy" id="1031537"/>
    <lineage>
        <taxon>Bacteria</taxon>
        <taxon>Pseudomonadati</taxon>
        <taxon>Planctomycetota</taxon>
        <taxon>Planctomycetia</taxon>
        <taxon>Pirellulales</taxon>
        <taxon>Pirellulaceae</taxon>
        <taxon>Bremerella</taxon>
    </lineage>
</organism>
<dbReference type="OrthoDB" id="268519at2"/>
<keyword evidence="2" id="KW-0472">Membrane</keyword>
<protein>
    <submittedName>
        <fullName evidence="3">Uncharacterized protein</fullName>
    </submittedName>
</protein>
<accession>A0A368KNF8</accession>
<gene>
    <name evidence="3" type="ORF">DTL42_23310</name>
</gene>